<dbReference type="AlphaFoldDB" id="A0A9W9PLP3"/>
<dbReference type="SUPFAM" id="SSF52833">
    <property type="entry name" value="Thioredoxin-like"/>
    <property type="match status" value="1"/>
</dbReference>
<feature type="region of interest" description="Disordered" evidence="6">
    <location>
        <begin position="381"/>
        <end position="440"/>
    </location>
</feature>
<dbReference type="SUPFAM" id="SSF54236">
    <property type="entry name" value="Ubiquitin-like"/>
    <property type="match status" value="1"/>
</dbReference>
<dbReference type="GO" id="GO:0005789">
    <property type="term" value="C:endoplasmic reticulum membrane"/>
    <property type="evidence" value="ECO:0007669"/>
    <property type="project" value="UniProtKB-SubCell"/>
</dbReference>
<sequence>MFFQGSLQDGIALAVRESKAVVCFVRDDEQLSSTWEDEYLTDDEVAPVLDAKAVLLRLAAGTQEAGFLTTFCPIAKFPTVVVIKNGTLQEYLTPELVKDDMKSRLIAVLEGDKDTVTAQQSQQSSPAPMNSNAAPTASSTAATSATSATPSAFNAPSRQQYHQYPSASQIFAQHPSQASTNMDSPAAEKPAEKPAPPQRQPQKDGLKGKSKGKQPATPVNQASQKLKPKADKKPAPKVEEAKPQPPVPRGPPSQYRIQVRLFDGRSIRSSFTPTQTIRGDVRPWLDEQMEDDNRPYNLKHILTPLPNRTLSVAEESQTLQDSSLGSTANLVMVPVQTYTTAYASAGSLPGRGISAVYNVVSGVASAATGIVGSILGYGSSAPASEAQPVPPPPGQNAQRPRATGMNIRTLRDQQNERGDNQFYNGNQLNFEPRKKEDKDN</sequence>
<dbReference type="PANTHER" id="PTHR46424">
    <property type="entry name" value="UBX DOMAIN-CONTAINING PROTEIN 4"/>
    <property type="match status" value="1"/>
</dbReference>
<dbReference type="InterPro" id="IPR029071">
    <property type="entry name" value="Ubiquitin-like_domsf"/>
</dbReference>
<comment type="function">
    <text evidence="5">Involved in endoplasmic reticulum-associated protein degradation (ERAD). Acts as a platform to recruit both UBQLN1 and VCP to the ER during ERAD.</text>
</comment>
<evidence type="ECO:0000313" key="8">
    <source>
        <dbReference type="Proteomes" id="UP001147746"/>
    </source>
</evidence>
<reference evidence="7" key="1">
    <citation type="submission" date="2022-12" db="EMBL/GenBank/DDBJ databases">
        <authorList>
            <person name="Petersen C."/>
        </authorList>
    </citation>
    <scope>NUCLEOTIDE SEQUENCE</scope>
    <source>
        <strain evidence="7">IBT 21472</strain>
    </source>
</reference>
<name>A0A9W9PLP3_9EURO</name>
<dbReference type="InterPro" id="IPR001012">
    <property type="entry name" value="UBX_dom"/>
</dbReference>
<dbReference type="OrthoDB" id="2445133at2759"/>
<feature type="compositionally biased region" description="Basic and acidic residues" evidence="6">
    <location>
        <begin position="409"/>
        <end position="419"/>
    </location>
</feature>
<dbReference type="PANTHER" id="PTHR46424:SF1">
    <property type="entry name" value="UBX DOMAIN-CONTAINING PROTEIN 4"/>
    <property type="match status" value="1"/>
</dbReference>
<evidence type="ECO:0000256" key="1">
    <source>
        <dbReference type="ARBA" id="ARBA00004406"/>
    </source>
</evidence>
<dbReference type="GO" id="GO:0036503">
    <property type="term" value="P:ERAD pathway"/>
    <property type="evidence" value="ECO:0007669"/>
    <property type="project" value="TreeGrafter"/>
</dbReference>
<keyword evidence="8" id="KW-1185">Reference proteome</keyword>
<keyword evidence="2" id="KW-0834">Unfolded protein response</keyword>
<dbReference type="EMBL" id="JAPZBO010000010">
    <property type="protein sequence ID" value="KAJ5299430.1"/>
    <property type="molecule type" value="Genomic_DNA"/>
</dbReference>
<evidence type="ECO:0000256" key="5">
    <source>
        <dbReference type="ARBA" id="ARBA00046062"/>
    </source>
</evidence>
<dbReference type="GO" id="GO:0006986">
    <property type="term" value="P:response to unfolded protein"/>
    <property type="evidence" value="ECO:0007669"/>
    <property type="project" value="UniProtKB-KW"/>
</dbReference>
<feature type="compositionally biased region" description="Basic and acidic residues" evidence="6">
    <location>
        <begin position="431"/>
        <end position="440"/>
    </location>
</feature>
<feature type="region of interest" description="Disordered" evidence="6">
    <location>
        <begin position="174"/>
        <end position="254"/>
    </location>
</feature>
<accession>A0A9W9PLP3</accession>
<evidence type="ECO:0000256" key="3">
    <source>
        <dbReference type="ARBA" id="ARBA00038812"/>
    </source>
</evidence>
<feature type="region of interest" description="Disordered" evidence="6">
    <location>
        <begin position="114"/>
        <end position="162"/>
    </location>
</feature>
<dbReference type="Pfam" id="PF00789">
    <property type="entry name" value="UBX"/>
    <property type="match status" value="1"/>
</dbReference>
<protein>
    <recommendedName>
        <fullName evidence="4">UBX domain-containing protein 2</fullName>
    </recommendedName>
</protein>
<feature type="compositionally biased region" description="Low complexity" evidence="6">
    <location>
        <begin position="119"/>
        <end position="157"/>
    </location>
</feature>
<dbReference type="SMART" id="SM00166">
    <property type="entry name" value="UBX"/>
    <property type="match status" value="1"/>
</dbReference>
<proteinExistence type="predicted"/>
<gene>
    <name evidence="7" type="ORF">N7476_010987</name>
</gene>
<feature type="compositionally biased region" description="Basic and acidic residues" evidence="6">
    <location>
        <begin position="228"/>
        <end position="242"/>
    </location>
</feature>
<dbReference type="Gene3D" id="3.10.20.90">
    <property type="entry name" value="Phosphatidylinositol 3-kinase Catalytic Subunit, Chain A, domain 1"/>
    <property type="match status" value="1"/>
</dbReference>
<evidence type="ECO:0000256" key="4">
    <source>
        <dbReference type="ARBA" id="ARBA00041575"/>
    </source>
</evidence>
<dbReference type="Proteomes" id="UP001147746">
    <property type="component" value="Unassembled WGS sequence"/>
</dbReference>
<organism evidence="7 8">
    <name type="scientific">Penicillium atrosanguineum</name>
    <dbReference type="NCBI Taxonomy" id="1132637"/>
    <lineage>
        <taxon>Eukaryota</taxon>
        <taxon>Fungi</taxon>
        <taxon>Dikarya</taxon>
        <taxon>Ascomycota</taxon>
        <taxon>Pezizomycotina</taxon>
        <taxon>Eurotiomycetes</taxon>
        <taxon>Eurotiomycetidae</taxon>
        <taxon>Eurotiales</taxon>
        <taxon>Aspergillaceae</taxon>
        <taxon>Penicillium</taxon>
    </lineage>
</organism>
<dbReference type="InterPro" id="IPR036249">
    <property type="entry name" value="Thioredoxin-like_sf"/>
</dbReference>
<dbReference type="Pfam" id="PF23187">
    <property type="entry name" value="UBX7_N"/>
    <property type="match status" value="1"/>
</dbReference>
<evidence type="ECO:0000313" key="7">
    <source>
        <dbReference type="EMBL" id="KAJ5299430.1"/>
    </source>
</evidence>
<comment type="caution">
    <text evidence="7">The sequence shown here is derived from an EMBL/GenBank/DDBJ whole genome shotgun (WGS) entry which is preliminary data.</text>
</comment>
<dbReference type="PROSITE" id="PS50033">
    <property type="entry name" value="UBX"/>
    <property type="match status" value="1"/>
</dbReference>
<evidence type="ECO:0000256" key="6">
    <source>
        <dbReference type="SAM" id="MobiDB-lite"/>
    </source>
</evidence>
<comment type="subunit">
    <text evidence="3">Directly interacts with VCP. Interacts with UBQLN1. Forms a complex with VCP and UBQLN1.</text>
</comment>
<dbReference type="CDD" id="cd01767">
    <property type="entry name" value="UBX"/>
    <property type="match status" value="1"/>
</dbReference>
<reference evidence="7" key="2">
    <citation type="journal article" date="2023" name="IMA Fungus">
        <title>Comparative genomic study of the Penicillium genus elucidates a diverse pangenome and 15 lateral gene transfer events.</title>
        <authorList>
            <person name="Petersen C."/>
            <person name="Sorensen T."/>
            <person name="Nielsen M.R."/>
            <person name="Sondergaard T.E."/>
            <person name="Sorensen J.L."/>
            <person name="Fitzpatrick D.A."/>
            <person name="Frisvad J.C."/>
            <person name="Nielsen K.L."/>
        </authorList>
    </citation>
    <scope>NUCLEOTIDE SEQUENCE</scope>
    <source>
        <strain evidence="7">IBT 21472</strain>
    </source>
</reference>
<feature type="compositionally biased region" description="Polar residues" evidence="6">
    <location>
        <begin position="174"/>
        <end position="183"/>
    </location>
</feature>
<comment type="subcellular location">
    <subcellularLocation>
        <location evidence="1">Endoplasmic reticulum membrane</location>
        <topology evidence="1">Peripheral membrane protein</topology>
    </subcellularLocation>
</comment>
<evidence type="ECO:0000256" key="2">
    <source>
        <dbReference type="ARBA" id="ARBA00023230"/>
    </source>
</evidence>